<dbReference type="InterPro" id="IPR016181">
    <property type="entry name" value="Acyl_CoA_acyltransferase"/>
</dbReference>
<organism evidence="1 2">
    <name type="scientific">Rhizomicrobium electricum</name>
    <dbReference type="NCBI Taxonomy" id="480070"/>
    <lineage>
        <taxon>Bacteria</taxon>
        <taxon>Pseudomonadati</taxon>
        <taxon>Pseudomonadota</taxon>
        <taxon>Alphaproteobacteria</taxon>
        <taxon>Micropepsales</taxon>
        <taxon>Micropepsaceae</taxon>
        <taxon>Rhizomicrobium</taxon>
    </lineage>
</organism>
<dbReference type="Gene3D" id="3.40.630.30">
    <property type="match status" value="1"/>
</dbReference>
<dbReference type="EMBL" id="BAAADD010000001">
    <property type="protein sequence ID" value="GAA0558305.1"/>
    <property type="molecule type" value="Genomic_DNA"/>
</dbReference>
<sequence>MRTEVAYFAVPASPPHVDVLKLCDLPAPYPNVANEYRPTILIDLTQPEDALLAAVNAHTRKVLRQAVREGVTVASVLPLNQAIWDHFLESYWKLWRRKANAGALGIGQIRDLIAQHRFELTVSRSAEGHILSWHAYVRTPERVRLHTTISDMDPTRDSKWNNMVGRAHRLHHWQDMLRFKADGVKIYDFGGVYRGTEDREQINIAHFKQSFGGYFADTYDAVVPLTLKGRLALTLIAHVGADFRSGGKTAGAPA</sequence>
<protein>
    <recommendedName>
        <fullName evidence="3">BioF2-like acetyltransferase domain-containing protein</fullName>
    </recommendedName>
</protein>
<evidence type="ECO:0008006" key="3">
    <source>
        <dbReference type="Google" id="ProtNLM"/>
    </source>
</evidence>
<proteinExistence type="predicted"/>
<gene>
    <name evidence="1" type="ORF">GCM10008942_03480</name>
</gene>
<dbReference type="SUPFAM" id="SSF55729">
    <property type="entry name" value="Acyl-CoA N-acyltransferases (Nat)"/>
    <property type="match status" value="1"/>
</dbReference>
<keyword evidence="2" id="KW-1185">Reference proteome</keyword>
<evidence type="ECO:0000313" key="2">
    <source>
        <dbReference type="Proteomes" id="UP001499951"/>
    </source>
</evidence>
<evidence type="ECO:0000313" key="1">
    <source>
        <dbReference type="EMBL" id="GAA0558305.1"/>
    </source>
</evidence>
<accession>A0ABN1E3B1</accession>
<name>A0ABN1E3B1_9PROT</name>
<dbReference type="Proteomes" id="UP001499951">
    <property type="component" value="Unassembled WGS sequence"/>
</dbReference>
<comment type="caution">
    <text evidence="1">The sequence shown here is derived from an EMBL/GenBank/DDBJ whole genome shotgun (WGS) entry which is preliminary data.</text>
</comment>
<reference evidence="1 2" key="1">
    <citation type="journal article" date="2019" name="Int. J. Syst. Evol. Microbiol.">
        <title>The Global Catalogue of Microorganisms (GCM) 10K type strain sequencing project: providing services to taxonomists for standard genome sequencing and annotation.</title>
        <authorList>
            <consortium name="The Broad Institute Genomics Platform"/>
            <consortium name="The Broad Institute Genome Sequencing Center for Infectious Disease"/>
            <person name="Wu L."/>
            <person name="Ma J."/>
        </authorList>
    </citation>
    <scope>NUCLEOTIDE SEQUENCE [LARGE SCALE GENOMIC DNA]</scope>
    <source>
        <strain evidence="1 2">JCM 15089</strain>
    </source>
</reference>